<gene>
    <name evidence="4" type="ORF">LAD73_01150</name>
</gene>
<protein>
    <submittedName>
        <fullName evidence="4">Arginine deiminase</fullName>
    </submittedName>
</protein>
<dbReference type="RefSeq" id="WP_223644483.1">
    <property type="nucleotide sequence ID" value="NZ_JAIQBX010000002.1"/>
</dbReference>
<dbReference type="Pfam" id="PF02274">
    <property type="entry name" value="ADI"/>
    <property type="match status" value="1"/>
</dbReference>
<proteinExistence type="inferred from homology"/>
<keyword evidence="5" id="KW-1185">Reference proteome</keyword>
<reference evidence="4 5" key="1">
    <citation type="submission" date="2021-09" db="EMBL/GenBank/DDBJ databases">
        <title>WGS of Mycoplasma sp. Zaradi2 strains.</title>
        <authorList>
            <person name="Spergser J."/>
        </authorList>
    </citation>
    <scope>NUCLEOTIDE SEQUENCE [LARGE SCALE GENOMIC DNA]</scope>
    <source>
        <strain evidence="4 5">1331</strain>
    </source>
</reference>
<evidence type="ECO:0000313" key="4">
    <source>
        <dbReference type="EMBL" id="MBZ4195326.1"/>
    </source>
</evidence>
<dbReference type="PANTHER" id="PTHR47271:SF2">
    <property type="entry name" value="ARGININE DEIMINASE"/>
    <property type="match status" value="1"/>
</dbReference>
<name>A0A953NGM3_9MOLU</name>
<dbReference type="Gene3D" id="1.10.3930.10">
    <property type="entry name" value="Arginine deiminase"/>
    <property type="match status" value="1"/>
</dbReference>
<evidence type="ECO:0000256" key="1">
    <source>
        <dbReference type="ARBA" id="ARBA00010206"/>
    </source>
</evidence>
<keyword evidence="2" id="KW-0378">Hydrolase</keyword>
<dbReference type="PRINTS" id="PR01466">
    <property type="entry name" value="ARGDEIMINASE"/>
</dbReference>
<organism evidence="4 5">
    <name type="scientific">Mycoplasma tauri</name>
    <dbReference type="NCBI Taxonomy" id="547987"/>
    <lineage>
        <taxon>Bacteria</taxon>
        <taxon>Bacillati</taxon>
        <taxon>Mycoplasmatota</taxon>
        <taxon>Mollicutes</taxon>
        <taxon>Mycoplasmataceae</taxon>
        <taxon>Mycoplasma</taxon>
    </lineage>
</organism>
<dbReference type="Proteomes" id="UP000772186">
    <property type="component" value="Unassembled WGS sequence"/>
</dbReference>
<dbReference type="InterPro" id="IPR003876">
    <property type="entry name" value="Arg_deiminase"/>
</dbReference>
<dbReference type="SUPFAM" id="SSF55909">
    <property type="entry name" value="Pentein"/>
    <property type="match status" value="1"/>
</dbReference>
<feature type="active site" description="Amidino-cysteine intermediate" evidence="3">
    <location>
        <position position="393"/>
    </location>
</feature>
<dbReference type="AlphaFoldDB" id="A0A953NGM3"/>
<comment type="caution">
    <text evidence="4">The sequence shown here is derived from an EMBL/GenBank/DDBJ whole genome shotgun (WGS) entry which is preliminary data.</text>
</comment>
<dbReference type="PANTHER" id="PTHR47271">
    <property type="entry name" value="ARGININE DEIMINASE"/>
    <property type="match status" value="1"/>
</dbReference>
<dbReference type="GO" id="GO:0016990">
    <property type="term" value="F:arginine deiminase activity"/>
    <property type="evidence" value="ECO:0007669"/>
    <property type="project" value="InterPro"/>
</dbReference>
<comment type="similarity">
    <text evidence="1">Belongs to the arginine deiminase family.</text>
</comment>
<dbReference type="EMBL" id="JAIQBY010000005">
    <property type="protein sequence ID" value="MBZ4195326.1"/>
    <property type="molecule type" value="Genomic_DNA"/>
</dbReference>
<evidence type="ECO:0000256" key="3">
    <source>
        <dbReference type="PIRSR" id="PIRSR006356-1"/>
    </source>
</evidence>
<evidence type="ECO:0000313" key="5">
    <source>
        <dbReference type="Proteomes" id="UP000772186"/>
    </source>
</evidence>
<accession>A0A953NGM3</accession>
<dbReference type="GO" id="GO:0019546">
    <property type="term" value="P:L-arginine deiminase pathway"/>
    <property type="evidence" value="ECO:0007669"/>
    <property type="project" value="TreeGrafter"/>
</dbReference>
<dbReference type="Gene3D" id="3.75.10.10">
    <property type="entry name" value="L-arginine/glycine Amidinotransferase, Chain A"/>
    <property type="match status" value="1"/>
</dbReference>
<evidence type="ECO:0000256" key="2">
    <source>
        <dbReference type="ARBA" id="ARBA00022801"/>
    </source>
</evidence>
<dbReference type="PIRSF" id="PIRSF006356">
    <property type="entry name" value="Arg_deiminase"/>
    <property type="match status" value="1"/>
</dbReference>
<sequence>MNKSKINVYSEYTKLKEVLVHTPGDEIRRISPNRLDELLFSAILEPNTAISEHKNFCKILKNNGVKVIQLTDLVTQTYKISSKKNRELFIERWLNESEPKLESRFRPIIKNYLSKIEKVSIKKMIKTMMAGIHKREINVECDRDLIIDPMPNLYFTRDPFASIGNGIALHHMKYVVRQRETLFSEFIFDNNPKYSSTPRFFNRDDIGKIEGGDVFVYNSKTLVIGVSERTNKEAINVIAKKIKENKEAKFEKIFAINVPAMPNLMHLDTWITMIDSNKFLYSPNMLSVLKVWEIDLKKEIIEWKEIDGSLQEILELIIGKKPILIPIAGHNASQLEIDIETHFDGSNYLAIAPSVVIGYSRNYLTEKALKKAKVKVLPLDGNQLSLGMGSARCMSMPLLREDIK</sequence>